<keyword evidence="2" id="KW-0472">Membrane</keyword>
<reference evidence="3 4" key="1">
    <citation type="submission" date="2018-03" db="EMBL/GenBank/DDBJ databases">
        <title>Genomic Encyclopedia of Archaeal and Bacterial Type Strains, Phase II (KMG-II): from individual species to whole genera.</title>
        <authorList>
            <person name="Goeker M."/>
        </authorList>
    </citation>
    <scope>NUCLEOTIDE SEQUENCE [LARGE SCALE GENOMIC DNA]</scope>
    <source>
        <strain evidence="3 4">DSM 45211</strain>
    </source>
</reference>
<feature type="transmembrane region" description="Helical" evidence="2">
    <location>
        <begin position="68"/>
        <end position="87"/>
    </location>
</feature>
<evidence type="ECO:0000256" key="2">
    <source>
        <dbReference type="SAM" id="Phobius"/>
    </source>
</evidence>
<accession>A0A2P8DVX5</accession>
<keyword evidence="4" id="KW-1185">Reference proteome</keyword>
<feature type="region of interest" description="Disordered" evidence="1">
    <location>
        <begin position="641"/>
        <end position="667"/>
    </location>
</feature>
<evidence type="ECO:0000313" key="4">
    <source>
        <dbReference type="Proteomes" id="UP000243528"/>
    </source>
</evidence>
<feature type="transmembrane region" description="Helical" evidence="2">
    <location>
        <begin position="139"/>
        <end position="158"/>
    </location>
</feature>
<dbReference type="AlphaFoldDB" id="A0A2P8DVX5"/>
<organism evidence="3 4">
    <name type="scientific">Haloactinopolyspora alba</name>
    <dbReference type="NCBI Taxonomy" id="648780"/>
    <lineage>
        <taxon>Bacteria</taxon>
        <taxon>Bacillati</taxon>
        <taxon>Actinomycetota</taxon>
        <taxon>Actinomycetes</taxon>
        <taxon>Jiangellales</taxon>
        <taxon>Jiangellaceae</taxon>
        <taxon>Haloactinopolyspora</taxon>
    </lineage>
</organism>
<feature type="transmembrane region" description="Helical" evidence="2">
    <location>
        <begin position="333"/>
        <end position="364"/>
    </location>
</feature>
<sequence length="762" mass="80710">MSLSALATGAGHLAGVATDANFDNLVYSHDPADGSPLNVPASAIKLALNGGGLTELGTVFFKFIMEMLWAAYQACMRMIAWFANFAMEMTWLETIRGPFEAIEDVLQDILRSYNLYATMLVITAFICIIWMARGRWGQGILELFVALVIANYAIASVGSTETDTTPVVTTSPIELMIGGGGHDGLVYESRDFGTSVVGQLDNEIESHGEDEGYVAMSPGQSIVKSFLWYPVQLVNFGEVLSHECQTAYALVLRALGNGKGEGDGDELASVLRDRVPGDKGERAADAVGDDVKYDSEAWAVPGACEHEDEEYYKDQANIDGVITQWFLGPSVGLLALVILVMAGAVVLAGINAVVQCFKLLLALLVAILPRGGRRSLWVTIGSAATSLLIVVFTIIFLGTFLAVVQQILNVGENTPVGEVIGTFLLVDILLVVGLIIFWRGRKSVAQSNEKMADAMGKATASGGGGGGGFAKGANGSGLGRFHTAMDVQRDLTGGRHMHDVMGRRRGGYFRGPGSMTMSGNGGGGFGSGAGAAGGDGGPGGRPGGGTGSRTGRAAGAVMRSGAARGARKVVAGAALGAATGGSSLLVQAPAAAVRGGAVLSKSRAFRSGAKMVSANAGRGARWAGNRGSYAFHRARNDWDRASRAQQTNRRRGLAAQRRRDAASMSRYDMGTRGADVAARATNGRFGTALWAQNRRASRSAKVDEKDKKFMEKRAEHFAADDADWSKMTPEQQSRNVDWLWAKSKRELKRMDRKRARRKGGFG</sequence>
<feature type="transmembrane region" description="Helical" evidence="2">
    <location>
        <begin position="376"/>
        <end position="407"/>
    </location>
</feature>
<dbReference type="RefSeq" id="WP_106538605.1">
    <property type="nucleotide sequence ID" value="NZ_ML142899.1"/>
</dbReference>
<proteinExistence type="predicted"/>
<keyword evidence="2" id="KW-1133">Transmembrane helix</keyword>
<name>A0A2P8DVX5_9ACTN</name>
<evidence type="ECO:0000313" key="3">
    <source>
        <dbReference type="EMBL" id="PSL01369.1"/>
    </source>
</evidence>
<dbReference type="EMBL" id="PYGE01000014">
    <property type="protein sequence ID" value="PSL01369.1"/>
    <property type="molecule type" value="Genomic_DNA"/>
</dbReference>
<keyword evidence="2" id="KW-0812">Transmembrane</keyword>
<dbReference type="Proteomes" id="UP000243528">
    <property type="component" value="Unassembled WGS sequence"/>
</dbReference>
<feature type="compositionally biased region" description="Gly residues" evidence="1">
    <location>
        <begin position="524"/>
        <end position="548"/>
    </location>
</feature>
<evidence type="ECO:0000256" key="1">
    <source>
        <dbReference type="SAM" id="MobiDB-lite"/>
    </source>
</evidence>
<feature type="transmembrane region" description="Helical" evidence="2">
    <location>
        <begin position="113"/>
        <end position="132"/>
    </location>
</feature>
<dbReference type="OrthoDB" id="4493164at2"/>
<comment type="caution">
    <text evidence="3">The sequence shown here is derived from an EMBL/GenBank/DDBJ whole genome shotgun (WGS) entry which is preliminary data.</text>
</comment>
<protein>
    <recommendedName>
        <fullName evidence="5">TrbL/VirB6 plasmid conjugal transfer protein</fullName>
    </recommendedName>
</protein>
<evidence type="ECO:0008006" key="5">
    <source>
        <dbReference type="Google" id="ProtNLM"/>
    </source>
</evidence>
<feature type="region of interest" description="Disordered" evidence="1">
    <location>
        <begin position="524"/>
        <end position="552"/>
    </location>
</feature>
<feature type="transmembrane region" description="Helical" evidence="2">
    <location>
        <begin position="419"/>
        <end position="438"/>
    </location>
</feature>
<gene>
    <name evidence="3" type="ORF">CLV30_11499</name>
</gene>